<dbReference type="PANTHER" id="PTHR34227:SF1">
    <property type="entry name" value="DIMETHYL SULFOXIDE REDUCTASE CHAPERONE-RELATED"/>
    <property type="match status" value="1"/>
</dbReference>
<dbReference type="AlphaFoldDB" id="A0A537LW11"/>
<name>A0A537LW11_9BACT</name>
<dbReference type="InterPro" id="IPR050289">
    <property type="entry name" value="TorD/DmsD_chaperones"/>
</dbReference>
<dbReference type="Gene3D" id="1.10.3480.10">
    <property type="entry name" value="TorD-like"/>
    <property type="match status" value="1"/>
</dbReference>
<dbReference type="InterPro" id="IPR020945">
    <property type="entry name" value="DMSO/NO3_reduct_chaperone"/>
</dbReference>
<proteinExistence type="predicted"/>
<dbReference type="Proteomes" id="UP000320393">
    <property type="component" value="Unassembled WGS sequence"/>
</dbReference>
<keyword evidence="1" id="KW-0143">Chaperone</keyword>
<evidence type="ECO:0000313" key="3">
    <source>
        <dbReference type="EMBL" id="TMJ12211.1"/>
    </source>
</evidence>
<comment type="caution">
    <text evidence="3">The sequence shown here is derived from an EMBL/GenBank/DDBJ whole genome shotgun (WGS) entry which is preliminary data.</text>
</comment>
<evidence type="ECO:0000256" key="2">
    <source>
        <dbReference type="SAM" id="MobiDB-lite"/>
    </source>
</evidence>
<protein>
    <submittedName>
        <fullName evidence="3">Uncharacterized protein</fullName>
    </submittedName>
</protein>
<dbReference type="EMBL" id="VBAM01000193">
    <property type="protein sequence ID" value="TMJ12211.1"/>
    <property type="molecule type" value="Genomic_DNA"/>
</dbReference>
<dbReference type="Pfam" id="PF02613">
    <property type="entry name" value="Nitrate_red_del"/>
    <property type="match status" value="1"/>
</dbReference>
<dbReference type="InterPro" id="IPR036411">
    <property type="entry name" value="TorD-like_sf"/>
</dbReference>
<reference evidence="3 4" key="1">
    <citation type="journal article" date="2019" name="Nat. Microbiol.">
        <title>Mediterranean grassland soil C-N compound turnover is dependent on rainfall and depth, and is mediated by genomically divergent microorganisms.</title>
        <authorList>
            <person name="Diamond S."/>
            <person name="Andeer P.F."/>
            <person name="Li Z."/>
            <person name="Crits-Christoph A."/>
            <person name="Burstein D."/>
            <person name="Anantharaman K."/>
            <person name="Lane K.R."/>
            <person name="Thomas B.C."/>
            <person name="Pan C."/>
            <person name="Northen T.R."/>
            <person name="Banfield J.F."/>
        </authorList>
    </citation>
    <scope>NUCLEOTIDE SEQUENCE [LARGE SCALE GENOMIC DNA]</scope>
    <source>
        <strain evidence="3">NP_5</strain>
    </source>
</reference>
<evidence type="ECO:0000313" key="4">
    <source>
        <dbReference type="Proteomes" id="UP000320393"/>
    </source>
</evidence>
<gene>
    <name evidence="3" type="ORF">E6H02_06155</name>
</gene>
<feature type="compositionally biased region" description="Basic and acidic residues" evidence="2">
    <location>
        <begin position="281"/>
        <end position="291"/>
    </location>
</feature>
<feature type="region of interest" description="Disordered" evidence="2">
    <location>
        <begin position="278"/>
        <end position="299"/>
    </location>
</feature>
<accession>A0A537LW11</accession>
<dbReference type="PANTHER" id="PTHR34227">
    <property type="entry name" value="CHAPERONE PROTEIN YCDY"/>
    <property type="match status" value="1"/>
</dbReference>
<evidence type="ECO:0000256" key="1">
    <source>
        <dbReference type="ARBA" id="ARBA00023186"/>
    </source>
</evidence>
<organism evidence="3 4">
    <name type="scientific">Candidatus Segetimicrobium genomatis</name>
    <dbReference type="NCBI Taxonomy" id="2569760"/>
    <lineage>
        <taxon>Bacteria</taxon>
        <taxon>Bacillati</taxon>
        <taxon>Candidatus Sysuimicrobiota</taxon>
        <taxon>Candidatus Sysuimicrobiia</taxon>
        <taxon>Candidatus Sysuimicrobiales</taxon>
        <taxon>Candidatus Segetimicrobiaceae</taxon>
        <taxon>Candidatus Segetimicrobium</taxon>
    </lineage>
</organism>
<sequence>MELLRALATLAESPTPEHAHLGKLLDLPGAPEPATYTEVFVFNLYPYASVYVGREGMLGGEARDRVAGFWRALGRMPPAEPDHLTALLALYATLDDQEAADPDPARRLLWRQSRKALLWEHLASWVFAYLDKLGEIAPPFYRSWGALLGEVLAAEVEAVGPQEILPLHLRLAPALPDPRQDGAGEFAGALLSPVRSGVVLTRADLARAARDLDAGLRMGERRFILTSLLSQDADGMLGWLAAEARRWASRHRAREGVAGEVARFWAGQADGAAALLGDLQPSKREGPKDVPPRNTKARC</sequence>
<dbReference type="SUPFAM" id="SSF89155">
    <property type="entry name" value="TorD-like"/>
    <property type="match status" value="1"/>
</dbReference>